<name>A0ABU9IAZ6_9SPHN</name>
<organism evidence="1 2">
    <name type="scientific">Aurantiacibacter gilvus</name>
    <dbReference type="NCBI Taxonomy" id="3139141"/>
    <lineage>
        <taxon>Bacteria</taxon>
        <taxon>Pseudomonadati</taxon>
        <taxon>Pseudomonadota</taxon>
        <taxon>Alphaproteobacteria</taxon>
        <taxon>Sphingomonadales</taxon>
        <taxon>Erythrobacteraceae</taxon>
        <taxon>Aurantiacibacter</taxon>
    </lineage>
</organism>
<dbReference type="RefSeq" id="WP_341672125.1">
    <property type="nucleotide sequence ID" value="NZ_JBBYHV010000001.1"/>
</dbReference>
<protein>
    <submittedName>
        <fullName evidence="1">Uncharacterized protein</fullName>
    </submittedName>
</protein>
<dbReference type="EMBL" id="JBBYHV010000001">
    <property type="protein sequence ID" value="MEL1249590.1"/>
    <property type="molecule type" value="Genomic_DNA"/>
</dbReference>
<keyword evidence="2" id="KW-1185">Reference proteome</keyword>
<dbReference type="Proteomes" id="UP001497045">
    <property type="component" value="Unassembled WGS sequence"/>
</dbReference>
<evidence type="ECO:0000313" key="2">
    <source>
        <dbReference type="Proteomes" id="UP001497045"/>
    </source>
</evidence>
<gene>
    <name evidence="1" type="ORF">AAEO60_02785</name>
</gene>
<proteinExistence type="predicted"/>
<reference evidence="1 2" key="1">
    <citation type="submission" date="2024-04" db="EMBL/GenBank/DDBJ databases">
        <title>Aurantiacibacter sp. DGU6 16S ribosomal RNA gene Genome sequencing and assembly.</title>
        <authorList>
            <person name="Park S."/>
        </authorList>
    </citation>
    <scope>NUCLEOTIDE SEQUENCE [LARGE SCALE GENOMIC DNA]</scope>
    <source>
        <strain evidence="1 2">DGU6</strain>
    </source>
</reference>
<comment type="caution">
    <text evidence="1">The sequence shown here is derived from an EMBL/GenBank/DDBJ whole genome shotgun (WGS) entry which is preliminary data.</text>
</comment>
<accession>A0ABU9IAZ6</accession>
<sequence length="133" mass="14695">MPETSVDLSGQWDGEFSYPAGEGPVTPFVATLVQRGNSVTGNISEPDLHLPGATAEATFVGVVTGEAVDFTKTYRKVVWGYVHPVDYVGQIREKGNVIAGVWSLLDMNGRFEMRRHATRELAEEREAEIEIER</sequence>
<evidence type="ECO:0000313" key="1">
    <source>
        <dbReference type="EMBL" id="MEL1249590.1"/>
    </source>
</evidence>